<comment type="function">
    <text evidence="5">Attaches a formyl group to the free amino group of methionyl-tRNA(fMet). The formyl group appears to play a dual role in the initiator identity of N-formylmethionyl-tRNA by promoting its recognition by IF2 and preventing the misappropriation of this tRNA by the elongation apparatus.</text>
</comment>
<sequence length="312" mass="34961">MKMWYMGSGSWGAQCLRELAKLSYNPELVITSGPRPSGRGLRRKPNDVEEMAYWLDIEVRRSENINDDVIIKEKLMLNSPDLIVVIDFGQKIKEPFLSTPKFGCINLHPSLLPKYRGAAPIQRAIMDGQQTTGVTVFRLTESLDAGPILAQNKVYIDLDDTAGTLGEKLRCRGIELLINTLDALPKGIYEFREQNESEATYAPKITNEEALFDFNEEALKIHNKVRALNPEPGAYTLINNKRLKVWRTKLINNDEIFAPVGTIFKIVDGFPAVACGKGAVLLLEVQREGKKVVNGRSFLNGLRLREGDVLTC</sequence>
<dbReference type="AlphaFoldDB" id="A0A1H3GLM5"/>
<gene>
    <name evidence="5" type="primary">fmt</name>
    <name evidence="8" type="ORF">SAMN03080603_01560</name>
</gene>
<dbReference type="CDD" id="cd08704">
    <property type="entry name" value="Met_tRNA_FMT_C"/>
    <property type="match status" value="1"/>
</dbReference>
<dbReference type="InterPro" id="IPR044135">
    <property type="entry name" value="Met-tRNA-FMT_C"/>
</dbReference>
<evidence type="ECO:0000259" key="6">
    <source>
        <dbReference type="Pfam" id="PF00551"/>
    </source>
</evidence>
<dbReference type="EMBL" id="FNPD01000009">
    <property type="protein sequence ID" value="SDY04242.1"/>
    <property type="molecule type" value="Genomic_DNA"/>
</dbReference>
<dbReference type="InterPro" id="IPR011034">
    <property type="entry name" value="Formyl_transferase-like_C_sf"/>
</dbReference>
<dbReference type="SUPFAM" id="SSF53328">
    <property type="entry name" value="Formyltransferase"/>
    <property type="match status" value="1"/>
</dbReference>
<keyword evidence="4 5" id="KW-0648">Protein biosynthesis</keyword>
<dbReference type="Pfam" id="PF02911">
    <property type="entry name" value="Formyl_trans_C"/>
    <property type="match status" value="1"/>
</dbReference>
<dbReference type="EC" id="2.1.2.9" evidence="2 5"/>
<feature type="binding site" evidence="5">
    <location>
        <begin position="110"/>
        <end position="113"/>
    </location>
    <ligand>
        <name>(6S)-5,6,7,8-tetrahydrofolate</name>
        <dbReference type="ChEBI" id="CHEBI:57453"/>
    </ligand>
</feature>
<name>A0A1H3GLM5_9BACT</name>
<dbReference type="PANTHER" id="PTHR11138">
    <property type="entry name" value="METHIONYL-TRNA FORMYLTRANSFERASE"/>
    <property type="match status" value="1"/>
</dbReference>
<dbReference type="GO" id="GO:0005829">
    <property type="term" value="C:cytosol"/>
    <property type="evidence" value="ECO:0007669"/>
    <property type="project" value="TreeGrafter"/>
</dbReference>
<evidence type="ECO:0000259" key="7">
    <source>
        <dbReference type="Pfam" id="PF02911"/>
    </source>
</evidence>
<evidence type="ECO:0000256" key="4">
    <source>
        <dbReference type="ARBA" id="ARBA00022917"/>
    </source>
</evidence>
<comment type="similarity">
    <text evidence="1 5">Belongs to the Fmt family.</text>
</comment>
<dbReference type="NCBIfam" id="TIGR00460">
    <property type="entry name" value="fmt"/>
    <property type="match status" value="1"/>
</dbReference>
<dbReference type="SUPFAM" id="SSF50486">
    <property type="entry name" value="FMT C-terminal domain-like"/>
    <property type="match status" value="1"/>
</dbReference>
<dbReference type="GO" id="GO:0004479">
    <property type="term" value="F:methionyl-tRNA formyltransferase activity"/>
    <property type="evidence" value="ECO:0007669"/>
    <property type="project" value="UniProtKB-UniRule"/>
</dbReference>
<comment type="catalytic activity">
    <reaction evidence="5">
        <text>L-methionyl-tRNA(fMet) + (6R)-10-formyltetrahydrofolate = N-formyl-L-methionyl-tRNA(fMet) + (6S)-5,6,7,8-tetrahydrofolate + H(+)</text>
        <dbReference type="Rhea" id="RHEA:24380"/>
        <dbReference type="Rhea" id="RHEA-COMP:9952"/>
        <dbReference type="Rhea" id="RHEA-COMP:9953"/>
        <dbReference type="ChEBI" id="CHEBI:15378"/>
        <dbReference type="ChEBI" id="CHEBI:57453"/>
        <dbReference type="ChEBI" id="CHEBI:78530"/>
        <dbReference type="ChEBI" id="CHEBI:78844"/>
        <dbReference type="ChEBI" id="CHEBI:195366"/>
        <dbReference type="EC" id="2.1.2.9"/>
    </reaction>
</comment>
<keyword evidence="3 5" id="KW-0808">Transferase</keyword>
<dbReference type="InterPro" id="IPR036477">
    <property type="entry name" value="Formyl_transf_N_sf"/>
</dbReference>
<dbReference type="Gene3D" id="3.40.50.12230">
    <property type="match status" value="1"/>
</dbReference>
<dbReference type="PANTHER" id="PTHR11138:SF5">
    <property type="entry name" value="METHIONYL-TRNA FORMYLTRANSFERASE, MITOCHONDRIAL"/>
    <property type="match status" value="1"/>
</dbReference>
<dbReference type="InterPro" id="IPR002376">
    <property type="entry name" value="Formyl_transf_N"/>
</dbReference>
<dbReference type="HAMAP" id="MF_00182">
    <property type="entry name" value="Formyl_trans"/>
    <property type="match status" value="1"/>
</dbReference>
<evidence type="ECO:0000256" key="2">
    <source>
        <dbReference type="ARBA" id="ARBA00012261"/>
    </source>
</evidence>
<evidence type="ECO:0000313" key="9">
    <source>
        <dbReference type="Proteomes" id="UP000199266"/>
    </source>
</evidence>
<feature type="domain" description="Formyl transferase C-terminal" evidence="7">
    <location>
        <begin position="204"/>
        <end position="302"/>
    </location>
</feature>
<dbReference type="InterPro" id="IPR041711">
    <property type="entry name" value="Met-tRNA-FMT_N"/>
</dbReference>
<dbReference type="InterPro" id="IPR005794">
    <property type="entry name" value="Fmt"/>
</dbReference>
<dbReference type="CDD" id="cd08646">
    <property type="entry name" value="FMT_core_Met-tRNA-FMT_N"/>
    <property type="match status" value="1"/>
</dbReference>
<dbReference type="Proteomes" id="UP000199266">
    <property type="component" value="Unassembled WGS sequence"/>
</dbReference>
<dbReference type="Pfam" id="PF00551">
    <property type="entry name" value="Formyl_trans_N"/>
    <property type="match status" value="1"/>
</dbReference>
<protein>
    <recommendedName>
        <fullName evidence="2 5">Methionyl-tRNA formyltransferase</fullName>
        <ecNumber evidence="2 5">2.1.2.9</ecNumber>
    </recommendedName>
</protein>
<evidence type="ECO:0000256" key="5">
    <source>
        <dbReference type="HAMAP-Rule" id="MF_00182"/>
    </source>
</evidence>
<evidence type="ECO:0000313" key="8">
    <source>
        <dbReference type="EMBL" id="SDY04242.1"/>
    </source>
</evidence>
<organism evidence="8 9">
    <name type="scientific">Acetomicrobium thermoterrenum DSM 13490</name>
    <dbReference type="NCBI Taxonomy" id="1120987"/>
    <lineage>
        <taxon>Bacteria</taxon>
        <taxon>Thermotogati</taxon>
        <taxon>Synergistota</taxon>
        <taxon>Synergistia</taxon>
        <taxon>Synergistales</taxon>
        <taxon>Acetomicrobiaceae</taxon>
        <taxon>Acetomicrobium</taxon>
    </lineage>
</organism>
<feature type="domain" description="Formyl transferase N-terminal" evidence="6">
    <location>
        <begin position="7"/>
        <end position="180"/>
    </location>
</feature>
<keyword evidence="9" id="KW-1185">Reference proteome</keyword>
<accession>A0A1H3GLM5</accession>
<evidence type="ECO:0000256" key="1">
    <source>
        <dbReference type="ARBA" id="ARBA00010699"/>
    </source>
</evidence>
<reference evidence="9" key="1">
    <citation type="submission" date="2016-10" db="EMBL/GenBank/DDBJ databases">
        <authorList>
            <person name="Varghese N."/>
            <person name="Submissions S."/>
        </authorList>
    </citation>
    <scope>NUCLEOTIDE SEQUENCE [LARGE SCALE GENOMIC DNA]</scope>
    <source>
        <strain evidence="9">DSM 13490</strain>
    </source>
</reference>
<dbReference type="InterPro" id="IPR005793">
    <property type="entry name" value="Formyl_trans_C"/>
</dbReference>
<proteinExistence type="inferred from homology"/>
<evidence type="ECO:0000256" key="3">
    <source>
        <dbReference type="ARBA" id="ARBA00022679"/>
    </source>
</evidence>